<feature type="chain" id="PRO_5046769663" evidence="9">
    <location>
        <begin position="29"/>
        <end position="1300"/>
    </location>
</feature>
<comment type="caution">
    <text evidence="13">The sequence shown here is derived from an EMBL/GenBank/DDBJ whole genome shotgun (WGS) entry which is preliminary data.</text>
</comment>
<feature type="signal peptide" evidence="9">
    <location>
        <begin position="1"/>
        <end position="28"/>
    </location>
</feature>
<dbReference type="PROSITE" id="PS51892">
    <property type="entry name" value="SUBTILASE"/>
    <property type="match status" value="1"/>
</dbReference>
<protein>
    <submittedName>
        <fullName evidence="13">Uncharacterized protein</fullName>
    </submittedName>
</protein>
<dbReference type="PROSITE" id="PS00137">
    <property type="entry name" value="SUBTILASE_HIS"/>
    <property type="match status" value="1"/>
</dbReference>
<dbReference type="InterPro" id="IPR013783">
    <property type="entry name" value="Ig-like_fold"/>
</dbReference>
<evidence type="ECO:0000256" key="6">
    <source>
        <dbReference type="ARBA" id="ARBA00022825"/>
    </source>
</evidence>
<dbReference type="Gene3D" id="3.40.50.200">
    <property type="entry name" value="Peptidase S8/S53 domain"/>
    <property type="match status" value="1"/>
</dbReference>
<dbReference type="Pfam" id="PF00082">
    <property type="entry name" value="Peptidase_S8"/>
    <property type="match status" value="2"/>
</dbReference>
<dbReference type="Gene3D" id="3.50.30.30">
    <property type="match status" value="1"/>
</dbReference>
<name>A0ABP9P6G5_9BACT</name>
<dbReference type="Pfam" id="PF22148">
    <property type="entry name" value="Fervidolysin_NPro-like"/>
    <property type="match status" value="1"/>
</dbReference>
<evidence type="ECO:0000256" key="2">
    <source>
        <dbReference type="ARBA" id="ARBA00022512"/>
    </source>
</evidence>
<dbReference type="InterPro" id="IPR050131">
    <property type="entry name" value="Peptidase_S8_subtilisin-like"/>
</dbReference>
<feature type="active site" description="Charge relay system" evidence="7">
    <location>
        <position position="508"/>
    </location>
</feature>
<feature type="active site" description="Charge relay system" evidence="7">
    <location>
        <position position="222"/>
    </location>
</feature>
<evidence type="ECO:0000256" key="1">
    <source>
        <dbReference type="ARBA" id="ARBA00011073"/>
    </source>
</evidence>
<comment type="similarity">
    <text evidence="1 7 8">Belongs to the peptidase S8 family.</text>
</comment>
<keyword evidence="4 9" id="KW-0732">Signal</keyword>
<dbReference type="CDD" id="cd07473">
    <property type="entry name" value="Peptidases_S8_Subtilisin_like"/>
    <property type="match status" value="1"/>
</dbReference>
<dbReference type="PROSITE" id="PS00138">
    <property type="entry name" value="SUBTILASE_SER"/>
    <property type="match status" value="1"/>
</dbReference>
<keyword evidence="14" id="KW-1185">Reference proteome</keyword>
<dbReference type="PROSITE" id="PS00136">
    <property type="entry name" value="SUBTILASE_ASP"/>
    <property type="match status" value="1"/>
</dbReference>
<dbReference type="EMBL" id="BAABIA010000003">
    <property type="protein sequence ID" value="GAA5138982.1"/>
    <property type="molecule type" value="Genomic_DNA"/>
</dbReference>
<feature type="domain" description="Peptidase S8/S53" evidence="10">
    <location>
        <begin position="161"/>
        <end position="384"/>
    </location>
</feature>
<evidence type="ECO:0000313" key="14">
    <source>
        <dbReference type="Proteomes" id="UP001499852"/>
    </source>
</evidence>
<proteinExistence type="inferred from homology"/>
<dbReference type="InterPro" id="IPR054399">
    <property type="entry name" value="Fervidolysin-like_N_prodom"/>
</dbReference>
<dbReference type="InterPro" id="IPR023828">
    <property type="entry name" value="Peptidase_S8_Ser-AS"/>
</dbReference>
<reference evidence="14" key="1">
    <citation type="journal article" date="2019" name="Int. J. Syst. Evol. Microbiol.">
        <title>The Global Catalogue of Microorganisms (GCM) 10K type strain sequencing project: providing services to taxonomists for standard genome sequencing and annotation.</title>
        <authorList>
            <consortium name="The Broad Institute Genomics Platform"/>
            <consortium name="The Broad Institute Genome Sequencing Center for Infectious Disease"/>
            <person name="Wu L."/>
            <person name="Ma J."/>
        </authorList>
    </citation>
    <scope>NUCLEOTIDE SEQUENCE [LARGE SCALE GENOMIC DNA]</scope>
    <source>
        <strain evidence="14">JCM 18053</strain>
    </source>
</reference>
<keyword evidence="2" id="KW-0964">Secreted</keyword>
<dbReference type="InterPro" id="IPR036852">
    <property type="entry name" value="Peptidase_S8/S53_dom_sf"/>
</dbReference>
<dbReference type="InterPro" id="IPR034204">
    <property type="entry name" value="PfSUB1-like_cat_dom"/>
</dbReference>
<feature type="domain" description="PA" evidence="11">
    <location>
        <begin position="413"/>
        <end position="484"/>
    </location>
</feature>
<feature type="domain" description="Peptidase S8/S53" evidence="10">
    <location>
        <begin position="496"/>
        <end position="541"/>
    </location>
</feature>
<dbReference type="InterPro" id="IPR015500">
    <property type="entry name" value="Peptidase_S8_subtilisin-rel"/>
</dbReference>
<evidence type="ECO:0000256" key="7">
    <source>
        <dbReference type="PROSITE-ProRule" id="PRU01240"/>
    </source>
</evidence>
<keyword evidence="5 7" id="KW-0378">Hydrolase</keyword>
<gene>
    <name evidence="13" type="ORF">GCM10023213_18910</name>
</gene>
<evidence type="ECO:0000313" key="13">
    <source>
        <dbReference type="EMBL" id="GAA5138982.1"/>
    </source>
</evidence>
<evidence type="ECO:0000256" key="4">
    <source>
        <dbReference type="ARBA" id="ARBA00022729"/>
    </source>
</evidence>
<dbReference type="Gene3D" id="2.60.40.10">
    <property type="entry name" value="Immunoglobulins"/>
    <property type="match status" value="4"/>
</dbReference>
<evidence type="ECO:0000259" key="11">
    <source>
        <dbReference type="Pfam" id="PF02225"/>
    </source>
</evidence>
<keyword evidence="2" id="KW-0134">Cell wall</keyword>
<evidence type="ECO:0000259" key="10">
    <source>
        <dbReference type="Pfam" id="PF00082"/>
    </source>
</evidence>
<evidence type="ECO:0000259" key="12">
    <source>
        <dbReference type="Pfam" id="PF22148"/>
    </source>
</evidence>
<sequence>MVSSTTPRRSCLRLLTALLFFMAALAQAQTRTEQVEGEVIVTFKATATRRSAESALKRRSLRFERHFPELSALRRRPMGLVRKQGRKTQELIQELKADPTVETVEPNYLRWVKATPNDTRFNDLWALRNTGQTVDGLKGTSGADIKYLEAWDKARSPIGEMVVAVIDTGVDVLHPELAPRMWVNTQETPNNNLDDDGNGYKDDYHGYDFADDLPDPSDSGEHGTHVAGTIAAQGNNNLGLIGIHDQVRIMALKVSNDGDAISSSGVIEAVEYAVAMKRRGVPIVALNASYGGGGFSTAEKDSIASAGAEGIIMCAAAGNEGANNNLTPSYPASYDLANIITVASTDARDELSGFSNFGSTSVDIAAPGSKILSTEPSQFTVNIGSNSYETLPMTFGAVTTGLSGKVYDCGIGNPGEFPSGVSGNIALIARGTLTFAEKVTYAKAAGAKAAIIYNNVDGLFLGTLGTAGDWIPARAISRADGLAIKALALPSNASIVMSSGYQFLSGTSMATPHVTGAVAFAALNFPNETVSQRVARILNNVDVKTSLQGKVRTGGRLNLNRIVDTNQDGVADWLTSAITITNGNALKGGVVGAAYAETLVTSQGTAPFTFSVSQGSLPPGLTLSTAGVLGGQPTQAGSFNFTVLVNDSAQNDGGKNFTLVIAATAPSITTTDPLSEGSTGAPYTATLAGSGGTAPYTWTLLSGSLPSGFTLSSAGVLSGVPADASTSTFTVRLVDAHQLVVEKELHLNVTLSPITITTGSPLPYGMRAEPYAQSLIAEGGQAPYTWSIGSGSLPPGLQLSTTGLLQGKPTTAGNYTFRAQLSDDNDLITSKTFSLEIRSVFLLPVMNALALDSTFVGAPYTASLTAQNYPKSFTLKGLPKGLTYSSKTGIISGRPQVPGDFTITATAANPAGRSAEVTGQLIVRSLDPEWIGSFAGTIAPDPEIGRNLGSRFTLTTTALGSYTVKVTTGATTKSAVGFLSEAAPQISVQVDSLALTLTLDGTAQLISGTHGSATASVSGWRNPWHAKNLPAADHAAYYSAALNLTEPGDQGQAAIPQGTGYLTARISTAGIVTIAGRTAAGDTVTSSFGLGPDGQAGVYQSLYKHKGSLLGNFTVSLSGESAPLGNSLTGSLSWLKPRDTSRTYGAGFGRLNLSLAGGYLALKSAGSIVQGLPLPSNPALIFTDGGLDLSDTDPNVTSFEYSSTYVVKMPVAGSPGNPARATLVINKATGTVTGSFTLAELDSTLKRKASFLGMIVPQPSGEVKAQGYFLLPQLPLDGQKATTIPILSGGMQVLQTLPPD</sequence>
<dbReference type="InterPro" id="IPR000209">
    <property type="entry name" value="Peptidase_S8/S53_dom"/>
</dbReference>
<dbReference type="PANTHER" id="PTHR43806:SF11">
    <property type="entry name" value="CEREVISIN-RELATED"/>
    <property type="match status" value="1"/>
</dbReference>
<evidence type="ECO:0000256" key="3">
    <source>
        <dbReference type="ARBA" id="ARBA00022670"/>
    </source>
</evidence>
<dbReference type="InterPro" id="IPR022398">
    <property type="entry name" value="Peptidase_S8_His-AS"/>
</dbReference>
<feature type="active site" description="Charge relay system" evidence="7">
    <location>
        <position position="167"/>
    </location>
</feature>
<dbReference type="SUPFAM" id="SSF52743">
    <property type="entry name" value="Subtilisin-like"/>
    <property type="match status" value="1"/>
</dbReference>
<feature type="domain" description="Fervidolysin-like N-terminal prodomain" evidence="12">
    <location>
        <begin position="27"/>
        <end position="107"/>
    </location>
</feature>
<dbReference type="Pfam" id="PF05345">
    <property type="entry name" value="He_PIG"/>
    <property type="match status" value="4"/>
</dbReference>
<keyword evidence="3 7" id="KW-0645">Protease</keyword>
<evidence type="ECO:0000256" key="8">
    <source>
        <dbReference type="RuleBase" id="RU003355"/>
    </source>
</evidence>
<dbReference type="Pfam" id="PF02225">
    <property type="entry name" value="PA"/>
    <property type="match status" value="1"/>
</dbReference>
<dbReference type="SUPFAM" id="SSF49313">
    <property type="entry name" value="Cadherin-like"/>
    <property type="match status" value="1"/>
</dbReference>
<dbReference type="PANTHER" id="PTHR43806">
    <property type="entry name" value="PEPTIDASE S8"/>
    <property type="match status" value="1"/>
</dbReference>
<evidence type="ECO:0000256" key="9">
    <source>
        <dbReference type="SAM" id="SignalP"/>
    </source>
</evidence>
<organism evidence="13 14">
    <name type="scientific">Prosthecobacter algae</name>
    <dbReference type="NCBI Taxonomy" id="1144682"/>
    <lineage>
        <taxon>Bacteria</taxon>
        <taxon>Pseudomonadati</taxon>
        <taxon>Verrucomicrobiota</taxon>
        <taxon>Verrucomicrobiia</taxon>
        <taxon>Verrucomicrobiales</taxon>
        <taxon>Verrucomicrobiaceae</taxon>
        <taxon>Prosthecobacter</taxon>
    </lineage>
</organism>
<evidence type="ECO:0000256" key="5">
    <source>
        <dbReference type="ARBA" id="ARBA00022801"/>
    </source>
</evidence>
<dbReference type="Proteomes" id="UP001499852">
    <property type="component" value="Unassembled WGS sequence"/>
</dbReference>
<accession>A0ABP9P6G5</accession>
<dbReference type="RefSeq" id="WP_345736120.1">
    <property type="nucleotide sequence ID" value="NZ_BAABIA010000003.1"/>
</dbReference>
<keyword evidence="6 7" id="KW-0720">Serine protease</keyword>
<dbReference type="InterPro" id="IPR023827">
    <property type="entry name" value="Peptidase_S8_Asp-AS"/>
</dbReference>
<dbReference type="InterPro" id="IPR015919">
    <property type="entry name" value="Cadherin-like_sf"/>
</dbReference>
<dbReference type="PRINTS" id="PR00723">
    <property type="entry name" value="SUBTILISIN"/>
</dbReference>
<dbReference type="InterPro" id="IPR003137">
    <property type="entry name" value="PA_domain"/>
</dbReference>